<evidence type="ECO:0000256" key="1">
    <source>
        <dbReference type="ARBA" id="ARBA00004418"/>
    </source>
</evidence>
<dbReference type="Proteomes" id="UP000249396">
    <property type="component" value="Unassembled WGS sequence"/>
</dbReference>
<keyword evidence="4" id="KW-1133">Transmembrane helix</keyword>
<dbReference type="GO" id="GO:0042597">
    <property type="term" value="C:periplasmic space"/>
    <property type="evidence" value="ECO:0007669"/>
    <property type="project" value="UniProtKB-SubCell"/>
</dbReference>
<dbReference type="EMBL" id="QJPH01000347">
    <property type="protein sequence ID" value="PZN76970.1"/>
    <property type="molecule type" value="Genomic_DNA"/>
</dbReference>
<sequence>MNVNHDPIKDTLFSPDLQRQYESSDKYRDHLLEQYKAYAESAQKISDRRNTANTFFLTINTALITILGYFKVQQTTSFEIGSHVIIALAGIAISYMWYLLIRSYKDINTAKLQVIHEIEKQLPIRPFDAEWEAVGRGADSKRYLPFTHIELYIPFVFIFLHVVVIVIALWGMPSTHAADKTSYRIGLGPWIGFGPLYLAKENGYFDEAGINVDLVVLTGLAERNSALKSGKVAALAAPVDYFVLAAGNNLVTTIVMAIDESVGGDGIVAKKDIKTVEELKGKKVAFQRGLPGEFFLRSLLRNHKVSINDMETLDMETSQAGAAFLAGRVDAAVVWEPWLTKAKEGGGGHVLVSTREYPDLIVDVLSFNKSVVSQHPEDVQKIVDAVFKAIEFCKQNPEKANQIMAPHFQVSTEKFAAILGGISFTDQRRNQVFFDPSHKEGTIFAVTEMASVIWQEAGAIRQPISPKSIISSDFIQ</sequence>
<evidence type="ECO:0000256" key="2">
    <source>
        <dbReference type="ARBA" id="ARBA00010742"/>
    </source>
</evidence>
<dbReference type="SUPFAM" id="SSF53850">
    <property type="entry name" value="Periplasmic binding protein-like II"/>
    <property type="match status" value="1"/>
</dbReference>
<dbReference type="CDD" id="cd13563">
    <property type="entry name" value="PBP2_SsuA_like_6"/>
    <property type="match status" value="1"/>
</dbReference>
<name>A0A2W4SP70_9GAMM</name>
<evidence type="ECO:0000313" key="7">
    <source>
        <dbReference type="Proteomes" id="UP000249396"/>
    </source>
</evidence>
<dbReference type="Gene3D" id="3.40.190.10">
    <property type="entry name" value="Periplasmic binding protein-like II"/>
    <property type="match status" value="2"/>
</dbReference>
<comment type="similarity">
    <text evidence="2">Belongs to the bacterial solute-binding protein SsuA/TauA family.</text>
</comment>
<keyword evidence="3" id="KW-0732">Signal</keyword>
<reference evidence="6 7" key="1">
    <citation type="journal article" date="2018" name="Aquat. Microb. Ecol.">
        <title>Gammaproteobacterial methanotrophs dominate.</title>
        <authorList>
            <person name="Rissanen A.J."/>
            <person name="Saarenheimo J."/>
            <person name="Tiirola M."/>
            <person name="Peura S."/>
            <person name="Aalto S.L."/>
            <person name="Karvinen A."/>
            <person name="Nykanen H."/>
        </authorList>
    </citation>
    <scope>NUCLEOTIDE SEQUENCE [LARGE SCALE GENOMIC DNA]</scope>
    <source>
        <strain evidence="6">AMbin10</strain>
    </source>
</reference>
<evidence type="ECO:0000256" key="3">
    <source>
        <dbReference type="ARBA" id="ARBA00022729"/>
    </source>
</evidence>
<organism evidence="6 7">
    <name type="scientific">Candidatus Methylumidiphilus alinenensis</name>
    <dbReference type="NCBI Taxonomy" id="2202197"/>
    <lineage>
        <taxon>Bacteria</taxon>
        <taxon>Pseudomonadati</taxon>
        <taxon>Pseudomonadota</taxon>
        <taxon>Gammaproteobacteria</taxon>
        <taxon>Methylococcales</taxon>
        <taxon>Candidatus Methylumidiphilus</taxon>
    </lineage>
</organism>
<feature type="transmembrane region" description="Helical" evidence="4">
    <location>
        <begin position="151"/>
        <end position="172"/>
    </location>
</feature>
<keyword evidence="4" id="KW-0472">Membrane</keyword>
<gene>
    <name evidence="6" type="ORF">DM484_15590</name>
</gene>
<accession>A0A2W4SP70</accession>
<dbReference type="InterPro" id="IPR015168">
    <property type="entry name" value="SsuA/THI5"/>
</dbReference>
<dbReference type="PANTHER" id="PTHR30024:SF47">
    <property type="entry name" value="TAURINE-BINDING PERIPLASMIC PROTEIN"/>
    <property type="match status" value="1"/>
</dbReference>
<evidence type="ECO:0000256" key="4">
    <source>
        <dbReference type="SAM" id="Phobius"/>
    </source>
</evidence>
<feature type="transmembrane region" description="Helical" evidence="4">
    <location>
        <begin position="52"/>
        <end position="70"/>
    </location>
</feature>
<evidence type="ECO:0000313" key="6">
    <source>
        <dbReference type="EMBL" id="PZN76970.1"/>
    </source>
</evidence>
<proteinExistence type="inferred from homology"/>
<comment type="caution">
    <text evidence="6">The sequence shown here is derived from an EMBL/GenBank/DDBJ whole genome shotgun (WGS) entry which is preliminary data.</text>
</comment>
<comment type="subcellular location">
    <subcellularLocation>
        <location evidence="1">Periplasm</location>
    </subcellularLocation>
</comment>
<dbReference type="Pfam" id="PF09084">
    <property type="entry name" value="NMT1"/>
    <property type="match status" value="1"/>
</dbReference>
<dbReference type="SMART" id="SM00062">
    <property type="entry name" value="PBPb"/>
    <property type="match status" value="1"/>
</dbReference>
<dbReference type="PANTHER" id="PTHR30024">
    <property type="entry name" value="ALIPHATIC SULFONATES-BINDING PROTEIN-RELATED"/>
    <property type="match status" value="1"/>
</dbReference>
<protein>
    <recommendedName>
        <fullName evidence="5">Solute-binding protein family 3/N-terminal domain-containing protein</fullName>
    </recommendedName>
</protein>
<dbReference type="Pfam" id="PF24838">
    <property type="entry name" value="8xMP"/>
    <property type="match status" value="1"/>
</dbReference>
<evidence type="ECO:0000259" key="5">
    <source>
        <dbReference type="SMART" id="SM00062"/>
    </source>
</evidence>
<keyword evidence="4" id="KW-0812">Transmembrane</keyword>
<dbReference type="InterPro" id="IPR056918">
    <property type="entry name" value="8xMP"/>
</dbReference>
<feature type="domain" description="Solute-binding protein family 3/N-terminal" evidence="5">
    <location>
        <begin position="182"/>
        <end position="411"/>
    </location>
</feature>
<dbReference type="AlphaFoldDB" id="A0A2W4SP70"/>
<feature type="transmembrane region" description="Helical" evidence="4">
    <location>
        <begin position="82"/>
        <end position="101"/>
    </location>
</feature>
<dbReference type="InterPro" id="IPR001638">
    <property type="entry name" value="Solute-binding_3/MltF_N"/>
</dbReference>